<feature type="compositionally biased region" description="Low complexity" evidence="1">
    <location>
        <begin position="29"/>
        <end position="38"/>
    </location>
</feature>
<evidence type="ECO:0000313" key="2">
    <source>
        <dbReference type="EMBL" id="KAK9157368.1"/>
    </source>
</evidence>
<organism evidence="2 3">
    <name type="scientific">Stephania cephalantha</name>
    <dbReference type="NCBI Taxonomy" id="152367"/>
    <lineage>
        <taxon>Eukaryota</taxon>
        <taxon>Viridiplantae</taxon>
        <taxon>Streptophyta</taxon>
        <taxon>Embryophyta</taxon>
        <taxon>Tracheophyta</taxon>
        <taxon>Spermatophyta</taxon>
        <taxon>Magnoliopsida</taxon>
        <taxon>Ranunculales</taxon>
        <taxon>Menispermaceae</taxon>
        <taxon>Menispermoideae</taxon>
        <taxon>Cissampelideae</taxon>
        <taxon>Stephania</taxon>
    </lineage>
</organism>
<evidence type="ECO:0000256" key="1">
    <source>
        <dbReference type="SAM" id="MobiDB-lite"/>
    </source>
</evidence>
<dbReference type="Proteomes" id="UP001419268">
    <property type="component" value="Unassembled WGS sequence"/>
</dbReference>
<keyword evidence="3" id="KW-1185">Reference proteome</keyword>
<proteinExistence type="predicted"/>
<dbReference type="AlphaFoldDB" id="A0AAP0KSY3"/>
<protein>
    <submittedName>
        <fullName evidence="2">Uncharacterized protein</fullName>
    </submittedName>
</protein>
<sequence length="95" mass="9666">MWRGRTGSGGDYAEAAADGVISRRGGGAAPAATPASDSGGAGEGQWWRDGGAGSGAETAVARLRRRLGERRDDNVGPIGCVTSTNFDDAMEGLKR</sequence>
<gene>
    <name evidence="2" type="ORF">Scep_003942</name>
</gene>
<comment type="caution">
    <text evidence="2">The sequence shown here is derived from an EMBL/GenBank/DDBJ whole genome shotgun (WGS) entry which is preliminary data.</text>
</comment>
<dbReference type="EMBL" id="JBBNAG010000002">
    <property type="protein sequence ID" value="KAK9157368.1"/>
    <property type="molecule type" value="Genomic_DNA"/>
</dbReference>
<feature type="region of interest" description="Disordered" evidence="1">
    <location>
        <begin position="23"/>
        <end position="95"/>
    </location>
</feature>
<name>A0AAP0KSY3_9MAGN</name>
<reference evidence="2 3" key="1">
    <citation type="submission" date="2024-01" db="EMBL/GenBank/DDBJ databases">
        <title>Genome assemblies of Stephania.</title>
        <authorList>
            <person name="Yang L."/>
        </authorList>
    </citation>
    <scope>NUCLEOTIDE SEQUENCE [LARGE SCALE GENOMIC DNA]</scope>
    <source>
        <strain evidence="2">JXDWG</strain>
        <tissue evidence="2">Leaf</tissue>
    </source>
</reference>
<accession>A0AAP0KSY3</accession>
<evidence type="ECO:0000313" key="3">
    <source>
        <dbReference type="Proteomes" id="UP001419268"/>
    </source>
</evidence>